<feature type="transmembrane region" description="Helical" evidence="1">
    <location>
        <begin position="18"/>
        <end position="37"/>
    </location>
</feature>
<name>A0ABP7SJ24_9PSEU</name>
<keyword evidence="1" id="KW-0472">Membrane</keyword>
<dbReference type="RefSeq" id="WP_344876689.1">
    <property type="nucleotide sequence ID" value="NZ_BAABAL010000014.1"/>
</dbReference>
<evidence type="ECO:0000313" key="2">
    <source>
        <dbReference type="EMBL" id="GAA4012324.1"/>
    </source>
</evidence>
<reference evidence="3" key="1">
    <citation type="journal article" date="2019" name="Int. J. Syst. Evol. Microbiol.">
        <title>The Global Catalogue of Microorganisms (GCM) 10K type strain sequencing project: providing services to taxonomists for standard genome sequencing and annotation.</title>
        <authorList>
            <consortium name="The Broad Institute Genomics Platform"/>
            <consortium name="The Broad Institute Genome Sequencing Center for Infectious Disease"/>
            <person name="Wu L."/>
            <person name="Ma J."/>
        </authorList>
    </citation>
    <scope>NUCLEOTIDE SEQUENCE [LARGE SCALE GENOMIC DNA]</scope>
    <source>
        <strain evidence="3">JCM 17342</strain>
    </source>
</reference>
<protein>
    <submittedName>
        <fullName evidence="2">Uncharacterized protein</fullName>
    </submittedName>
</protein>
<gene>
    <name evidence="2" type="ORF">GCM10022247_38640</name>
</gene>
<feature type="transmembrane region" description="Helical" evidence="1">
    <location>
        <begin position="298"/>
        <end position="318"/>
    </location>
</feature>
<dbReference type="Proteomes" id="UP001501747">
    <property type="component" value="Unassembled WGS sequence"/>
</dbReference>
<accession>A0ABP7SJ24</accession>
<sequence length="374" mass="39030">MAVIAPAERAGTTGARGLVPALLVLLGALSSLVGLSWDVQWHVDVGPDTFFTLPHLFIYAGSALTGLTALTVVLRTTVAERAGREVDAAVGGRAVGVFGKTFAAPVAYLVTGTSAAVFLVYGLWDQWWHGVYGFDATIDSPPHIGLLLSVSATIIGSLMTFAVVAERERWGRAGVFLAVAMLVAFCTITSLAFSSANLGVNAVDISIAFTTVMLLLTATSFFRRPGAALLTAVTVAGVQAVLWVFTPWATTTYADSVGLPVRDYVEGVPAMPNLIPMSLLGVALVVELARRGRWSARVLAPTLGAVGAVVITALAPVQRLITRGFPIVDLGALALTCVVAALFGLLAGFLGWRFGVMLRALIPTNAAPAEEGVR</sequence>
<keyword evidence="1" id="KW-1133">Transmembrane helix</keyword>
<dbReference type="EMBL" id="BAABAL010000014">
    <property type="protein sequence ID" value="GAA4012324.1"/>
    <property type="molecule type" value="Genomic_DNA"/>
</dbReference>
<keyword evidence="1" id="KW-0812">Transmembrane</keyword>
<keyword evidence="3" id="KW-1185">Reference proteome</keyword>
<feature type="transmembrane region" description="Helical" evidence="1">
    <location>
        <begin position="330"/>
        <end position="352"/>
    </location>
</feature>
<organism evidence="2 3">
    <name type="scientific">Allokutzneria multivorans</name>
    <dbReference type="NCBI Taxonomy" id="1142134"/>
    <lineage>
        <taxon>Bacteria</taxon>
        <taxon>Bacillati</taxon>
        <taxon>Actinomycetota</taxon>
        <taxon>Actinomycetes</taxon>
        <taxon>Pseudonocardiales</taxon>
        <taxon>Pseudonocardiaceae</taxon>
        <taxon>Allokutzneria</taxon>
    </lineage>
</organism>
<evidence type="ECO:0000256" key="1">
    <source>
        <dbReference type="SAM" id="Phobius"/>
    </source>
</evidence>
<evidence type="ECO:0000313" key="3">
    <source>
        <dbReference type="Proteomes" id="UP001501747"/>
    </source>
</evidence>
<feature type="transmembrane region" description="Helical" evidence="1">
    <location>
        <begin position="229"/>
        <end position="250"/>
    </location>
</feature>
<feature type="transmembrane region" description="Helical" evidence="1">
    <location>
        <begin position="102"/>
        <end position="124"/>
    </location>
</feature>
<feature type="transmembrane region" description="Helical" evidence="1">
    <location>
        <begin position="57"/>
        <end position="74"/>
    </location>
</feature>
<feature type="transmembrane region" description="Helical" evidence="1">
    <location>
        <begin position="205"/>
        <end position="222"/>
    </location>
</feature>
<proteinExistence type="predicted"/>
<feature type="transmembrane region" description="Helical" evidence="1">
    <location>
        <begin position="175"/>
        <end position="193"/>
    </location>
</feature>
<comment type="caution">
    <text evidence="2">The sequence shown here is derived from an EMBL/GenBank/DDBJ whole genome shotgun (WGS) entry which is preliminary data.</text>
</comment>
<feature type="transmembrane region" description="Helical" evidence="1">
    <location>
        <begin position="144"/>
        <end position="163"/>
    </location>
</feature>
<feature type="transmembrane region" description="Helical" evidence="1">
    <location>
        <begin position="270"/>
        <end position="286"/>
    </location>
</feature>